<evidence type="ECO:0000313" key="2">
    <source>
        <dbReference type="EMBL" id="AMY11133.1"/>
    </source>
</evidence>
<keyword evidence="1" id="KW-1133">Transmembrane helix</keyword>
<dbReference type="KEGG" id="abac:LuPra_04380"/>
<dbReference type="AlphaFoldDB" id="A0A143PSJ0"/>
<dbReference type="Proteomes" id="UP000076079">
    <property type="component" value="Chromosome"/>
</dbReference>
<reference evidence="2 3" key="1">
    <citation type="journal article" date="2016" name="Genome Announc.">
        <title>First Complete Genome Sequence of a Subdivision 6 Acidobacterium Strain.</title>
        <authorList>
            <person name="Huang S."/>
            <person name="Vieira S."/>
            <person name="Bunk B."/>
            <person name="Riedel T."/>
            <person name="Sproer C."/>
            <person name="Overmann J."/>
        </authorList>
    </citation>
    <scope>NUCLEOTIDE SEQUENCE [LARGE SCALE GENOMIC DNA]</scope>
    <source>
        <strain evidence="3">DSM 100886 HEG_-6_39</strain>
    </source>
</reference>
<evidence type="ECO:0000313" key="3">
    <source>
        <dbReference type="Proteomes" id="UP000076079"/>
    </source>
</evidence>
<feature type="transmembrane region" description="Helical" evidence="1">
    <location>
        <begin position="6"/>
        <end position="26"/>
    </location>
</feature>
<dbReference type="Pfam" id="PF08899">
    <property type="entry name" value="DUF1844"/>
    <property type="match status" value="1"/>
</dbReference>
<name>A0A143PSJ0_LUTPR</name>
<sequence>MSQPDASLTFVSYISGLVLAASVYIGDEPDPMTGIRSVNLVSAGHAIDVLTMLEEKTRGNLTDDERRLLESAVHELRAKYMEASKRGPSRIVTP</sequence>
<proteinExistence type="predicted"/>
<evidence type="ECO:0008006" key="4">
    <source>
        <dbReference type="Google" id="ProtNLM"/>
    </source>
</evidence>
<keyword evidence="3" id="KW-1185">Reference proteome</keyword>
<organism evidence="2 3">
    <name type="scientific">Luteitalea pratensis</name>
    <dbReference type="NCBI Taxonomy" id="1855912"/>
    <lineage>
        <taxon>Bacteria</taxon>
        <taxon>Pseudomonadati</taxon>
        <taxon>Acidobacteriota</taxon>
        <taxon>Vicinamibacteria</taxon>
        <taxon>Vicinamibacterales</taxon>
        <taxon>Vicinamibacteraceae</taxon>
        <taxon>Luteitalea</taxon>
    </lineage>
</organism>
<keyword evidence="1" id="KW-0812">Transmembrane</keyword>
<gene>
    <name evidence="2" type="ORF">LuPra_04380</name>
</gene>
<protein>
    <recommendedName>
        <fullName evidence="4">DUF1844 domain-containing protein</fullName>
    </recommendedName>
</protein>
<dbReference type="InterPro" id="IPR014995">
    <property type="entry name" value="DUF1844"/>
</dbReference>
<dbReference type="EMBL" id="CP015136">
    <property type="protein sequence ID" value="AMY11133.1"/>
    <property type="molecule type" value="Genomic_DNA"/>
</dbReference>
<reference evidence="3" key="2">
    <citation type="submission" date="2016-04" db="EMBL/GenBank/DDBJ databases">
        <title>First Complete Genome Sequence of a Subdivision 6 Acidobacterium.</title>
        <authorList>
            <person name="Huang S."/>
            <person name="Vieira S."/>
            <person name="Bunk B."/>
            <person name="Riedel T."/>
            <person name="Sproeer C."/>
            <person name="Overmann J."/>
        </authorList>
    </citation>
    <scope>NUCLEOTIDE SEQUENCE [LARGE SCALE GENOMIC DNA]</scope>
    <source>
        <strain evidence="3">DSM 100886 HEG_-6_39</strain>
    </source>
</reference>
<accession>A0A143PSJ0</accession>
<keyword evidence="1" id="KW-0472">Membrane</keyword>
<dbReference type="STRING" id="1855912.LuPra_04380"/>
<dbReference type="OrthoDB" id="9799618at2"/>
<dbReference type="RefSeq" id="WP_110172707.1">
    <property type="nucleotide sequence ID" value="NZ_CP015136.1"/>
</dbReference>
<evidence type="ECO:0000256" key="1">
    <source>
        <dbReference type="SAM" id="Phobius"/>
    </source>
</evidence>